<evidence type="ECO:0000313" key="3">
    <source>
        <dbReference type="EMBL" id="EEH52377.1"/>
    </source>
</evidence>
<dbReference type="KEGG" id="mpp:MICPUCDRAFT_53098"/>
<dbReference type="GeneID" id="9688886"/>
<dbReference type="AlphaFoldDB" id="C1N5Z0"/>
<dbReference type="InterPro" id="IPR032698">
    <property type="entry name" value="SirB1_N"/>
</dbReference>
<dbReference type="STRING" id="564608.C1N5Z0"/>
<feature type="region of interest" description="Disordered" evidence="1">
    <location>
        <begin position="1"/>
        <end position="107"/>
    </location>
</feature>
<feature type="compositionally biased region" description="Low complexity" evidence="1">
    <location>
        <begin position="1"/>
        <end position="57"/>
    </location>
</feature>
<feature type="compositionally biased region" description="Acidic residues" evidence="1">
    <location>
        <begin position="97"/>
        <end position="107"/>
    </location>
</feature>
<dbReference type="PANTHER" id="PTHR31350:SF21">
    <property type="entry name" value="F-BOX ONLY PROTEIN 21"/>
    <property type="match status" value="1"/>
</dbReference>
<evidence type="ECO:0000259" key="2">
    <source>
        <dbReference type="Pfam" id="PF13369"/>
    </source>
</evidence>
<protein>
    <submittedName>
        <fullName evidence="3">Predicted protein</fullName>
    </submittedName>
</protein>
<dbReference type="Pfam" id="PF13369">
    <property type="entry name" value="Transglut_core2"/>
    <property type="match status" value="1"/>
</dbReference>
<evidence type="ECO:0000313" key="4">
    <source>
        <dbReference type="Proteomes" id="UP000001876"/>
    </source>
</evidence>
<reference evidence="3 4" key="1">
    <citation type="journal article" date="2009" name="Science">
        <title>Green evolution and dynamic adaptations revealed by genomes of the marine picoeukaryotes Micromonas.</title>
        <authorList>
            <person name="Worden A.Z."/>
            <person name="Lee J.H."/>
            <person name="Mock T."/>
            <person name="Rouze P."/>
            <person name="Simmons M.P."/>
            <person name="Aerts A.L."/>
            <person name="Allen A.E."/>
            <person name="Cuvelier M.L."/>
            <person name="Derelle E."/>
            <person name="Everett M.V."/>
            <person name="Foulon E."/>
            <person name="Grimwood J."/>
            <person name="Gundlach H."/>
            <person name="Henrissat B."/>
            <person name="Napoli C."/>
            <person name="McDonald S.M."/>
            <person name="Parker M.S."/>
            <person name="Rombauts S."/>
            <person name="Salamov A."/>
            <person name="Von Dassow P."/>
            <person name="Badger J.H."/>
            <person name="Coutinho P.M."/>
            <person name="Demir E."/>
            <person name="Dubchak I."/>
            <person name="Gentemann C."/>
            <person name="Eikrem W."/>
            <person name="Gready J.E."/>
            <person name="John U."/>
            <person name="Lanier W."/>
            <person name="Lindquist E.A."/>
            <person name="Lucas S."/>
            <person name="Mayer K.F."/>
            <person name="Moreau H."/>
            <person name="Not F."/>
            <person name="Otillar R."/>
            <person name="Panaud O."/>
            <person name="Pangilinan J."/>
            <person name="Paulsen I."/>
            <person name="Piegu B."/>
            <person name="Poliakov A."/>
            <person name="Robbens S."/>
            <person name="Schmutz J."/>
            <person name="Toulza E."/>
            <person name="Wyss T."/>
            <person name="Zelensky A."/>
            <person name="Zhou K."/>
            <person name="Armbrust E.V."/>
            <person name="Bhattacharya D."/>
            <person name="Goodenough U.W."/>
            <person name="Van de Peer Y."/>
            <person name="Grigoriev I.V."/>
        </authorList>
    </citation>
    <scope>NUCLEOTIDE SEQUENCE [LARGE SCALE GENOMIC DNA]</scope>
    <source>
        <strain evidence="3 4">CCMP1545</strain>
    </source>
</reference>
<evidence type="ECO:0000256" key="1">
    <source>
        <dbReference type="SAM" id="MobiDB-lite"/>
    </source>
</evidence>
<dbReference type="OrthoDB" id="28868at2759"/>
<keyword evidence="4" id="KW-1185">Reference proteome</keyword>
<name>C1N5Z0_MICPC</name>
<dbReference type="RefSeq" id="XP_003063241.1">
    <property type="nucleotide sequence ID" value="XM_003063195.1"/>
</dbReference>
<feature type="compositionally biased region" description="Basic residues" evidence="1">
    <location>
        <begin position="58"/>
        <end position="69"/>
    </location>
</feature>
<dbReference type="Proteomes" id="UP000001876">
    <property type="component" value="Unassembled WGS sequence"/>
</dbReference>
<accession>C1N5Z0</accession>
<gene>
    <name evidence="3" type="ORF">MICPUCDRAFT_53098</name>
</gene>
<feature type="domain" description="Protein SirB1 N-terminal" evidence="2">
    <location>
        <begin position="167"/>
        <end position="244"/>
    </location>
</feature>
<organism evidence="4">
    <name type="scientific">Micromonas pusilla (strain CCMP1545)</name>
    <name type="common">Picoplanktonic green alga</name>
    <dbReference type="NCBI Taxonomy" id="564608"/>
    <lineage>
        <taxon>Eukaryota</taxon>
        <taxon>Viridiplantae</taxon>
        <taxon>Chlorophyta</taxon>
        <taxon>Mamiellophyceae</taxon>
        <taxon>Mamiellales</taxon>
        <taxon>Mamiellaceae</taxon>
        <taxon>Micromonas</taxon>
    </lineage>
</organism>
<sequence length="265" mass="29179">MTLTAASATSAVAPSAARRRTTASAASRRSGLHGASSSLSSATTTSSATTSSSSSRRGPGHRAPPRRRRWSEPRSTTTTTTRGGGGRASQQKRSAAADDDDAENADDDDTRIILGELDDLFTLVAARRRGEMLFAEEMSKPDAEIDFVRAAMYVAMHRRPDESRVEDAVEELDELAAELEKLLPPKEERFPLRTLKAISRYMFETLGFEGNQEEFYDPRNSCLDEVLARRKGIPITLSLVYMEVRSYYLLHWSPYDGVGVVNADP</sequence>
<dbReference type="EMBL" id="GG663748">
    <property type="protein sequence ID" value="EEH52377.1"/>
    <property type="molecule type" value="Genomic_DNA"/>
</dbReference>
<dbReference type="PANTHER" id="PTHR31350">
    <property type="entry name" value="SI:DKEY-261L7.2"/>
    <property type="match status" value="1"/>
</dbReference>
<proteinExistence type="predicted"/>